<evidence type="ECO:0000256" key="1">
    <source>
        <dbReference type="SAM" id="SignalP"/>
    </source>
</evidence>
<evidence type="ECO:0000313" key="2">
    <source>
        <dbReference type="EMBL" id="AWH86705.1"/>
    </source>
</evidence>
<dbReference type="PANTHER" id="PTHR37833">
    <property type="entry name" value="LIPOPROTEIN-RELATED"/>
    <property type="match status" value="1"/>
</dbReference>
<proteinExistence type="predicted"/>
<dbReference type="InterPro" id="IPR011467">
    <property type="entry name" value="DUF1573"/>
</dbReference>
<protein>
    <recommendedName>
        <fullName evidence="4">DUF1573 domain-containing protein</fullName>
    </recommendedName>
</protein>
<dbReference type="RefSeq" id="WP_108779427.1">
    <property type="nucleotide sequence ID" value="NZ_CP029186.1"/>
</dbReference>
<evidence type="ECO:0000313" key="3">
    <source>
        <dbReference type="Proteomes" id="UP000244929"/>
    </source>
</evidence>
<accession>A0A2S1R241</accession>
<dbReference type="Pfam" id="PF07610">
    <property type="entry name" value="DUF1573"/>
    <property type="match status" value="1"/>
</dbReference>
<dbReference type="PANTHER" id="PTHR37833:SF1">
    <property type="entry name" value="SIGNAL PEPTIDE PROTEIN"/>
    <property type="match status" value="1"/>
</dbReference>
<dbReference type="Gene3D" id="2.60.40.10">
    <property type="entry name" value="Immunoglobulins"/>
    <property type="match status" value="1"/>
</dbReference>
<evidence type="ECO:0008006" key="4">
    <source>
        <dbReference type="Google" id="ProtNLM"/>
    </source>
</evidence>
<feature type="signal peptide" evidence="1">
    <location>
        <begin position="1"/>
        <end position="21"/>
    </location>
</feature>
<dbReference type="InterPro" id="IPR013783">
    <property type="entry name" value="Ig-like_fold"/>
</dbReference>
<organism evidence="2 3">
    <name type="scientific">Flavobacterium album</name>
    <dbReference type="NCBI Taxonomy" id="2175091"/>
    <lineage>
        <taxon>Bacteria</taxon>
        <taxon>Pseudomonadati</taxon>
        <taxon>Bacteroidota</taxon>
        <taxon>Flavobacteriia</taxon>
        <taxon>Flavobacteriales</taxon>
        <taxon>Flavobacteriaceae</taxon>
        <taxon>Flavobacterium</taxon>
    </lineage>
</organism>
<keyword evidence="3" id="KW-1185">Reference proteome</keyword>
<dbReference type="AlphaFoldDB" id="A0A2S1R241"/>
<keyword evidence="1" id="KW-0732">Signal</keyword>
<dbReference type="EMBL" id="CP029186">
    <property type="protein sequence ID" value="AWH86705.1"/>
    <property type="molecule type" value="Genomic_DNA"/>
</dbReference>
<dbReference type="KEGG" id="falb:HYN59_17035"/>
<reference evidence="2 3" key="1">
    <citation type="submission" date="2018-04" db="EMBL/GenBank/DDBJ databases">
        <title>Genome sequencing of Flavobacterium sp. HYN0059.</title>
        <authorList>
            <person name="Yi H."/>
            <person name="Baek C."/>
        </authorList>
    </citation>
    <scope>NUCLEOTIDE SEQUENCE [LARGE SCALE GENOMIC DNA]</scope>
    <source>
        <strain evidence="2 3">HYN0059</strain>
    </source>
</reference>
<feature type="chain" id="PRO_5015448669" description="DUF1573 domain-containing protein" evidence="1">
    <location>
        <begin position="22"/>
        <end position="143"/>
    </location>
</feature>
<dbReference type="OrthoDB" id="826619at2"/>
<sequence length="143" mass="15365">MKRILGLIAVLVITASGYAQSGAKLELKNGDTIDYGTTSKEDDNGVRFFEFTNTGDAPLIIKEAKSTCGCTVPNWPKEPIAPGKTGKIEVKYNMNPGPIRKTITVQSNAVNYPGGTVALKIKGDVVAQDQVNVLQKKKTIVNQ</sequence>
<dbReference type="Proteomes" id="UP000244929">
    <property type="component" value="Chromosome"/>
</dbReference>
<gene>
    <name evidence="2" type="ORF">HYN59_17035</name>
</gene>
<name>A0A2S1R241_9FLAO</name>